<feature type="region of interest" description="Disordered" evidence="1">
    <location>
        <begin position="1"/>
        <end position="22"/>
    </location>
</feature>
<evidence type="ECO:0000313" key="2">
    <source>
        <dbReference type="EMBL" id="KER27357.1"/>
    </source>
</evidence>
<dbReference type="GeneID" id="20319784"/>
<sequence length="66" mass="7689">MSTPENHRGRPTHSGTRSGIDPTRWIMTHFAYALSENGLHQAGKLRAVQRRARAQLRLARQDRRRR</sequence>
<accession>A0A074ZNJ6</accession>
<reference evidence="2 3" key="1">
    <citation type="submission" date="2013-11" db="EMBL/GenBank/DDBJ databases">
        <title>Opisthorchis viverrini - life in the bile duct.</title>
        <authorList>
            <person name="Young N.D."/>
            <person name="Nagarajan N."/>
            <person name="Lin S.J."/>
            <person name="Korhonen P.K."/>
            <person name="Jex A.R."/>
            <person name="Hall R.S."/>
            <person name="Safavi-Hemami H."/>
            <person name="Kaewkong W."/>
            <person name="Bertrand D."/>
            <person name="Gao S."/>
            <person name="Seet Q."/>
            <person name="Wongkham S."/>
            <person name="Teh B.T."/>
            <person name="Wongkham C."/>
            <person name="Intapan P.M."/>
            <person name="Maleewong W."/>
            <person name="Yang X."/>
            <person name="Hu M."/>
            <person name="Wang Z."/>
            <person name="Hofmann A."/>
            <person name="Sternberg P.W."/>
            <person name="Tan P."/>
            <person name="Wang J."/>
            <person name="Gasser R.B."/>
        </authorList>
    </citation>
    <scope>NUCLEOTIDE SEQUENCE [LARGE SCALE GENOMIC DNA]</scope>
</reference>
<dbReference type="RefSeq" id="XP_009168918.1">
    <property type="nucleotide sequence ID" value="XM_009170654.1"/>
</dbReference>
<dbReference type="Proteomes" id="UP000054324">
    <property type="component" value="Unassembled WGS sequence"/>
</dbReference>
<proteinExistence type="predicted"/>
<evidence type="ECO:0000256" key="1">
    <source>
        <dbReference type="SAM" id="MobiDB-lite"/>
    </source>
</evidence>
<name>A0A074ZNJ6_OPIVI</name>
<keyword evidence="3" id="KW-1185">Reference proteome</keyword>
<protein>
    <submittedName>
        <fullName evidence="2">Uncharacterized protein</fullName>
    </submittedName>
</protein>
<dbReference type="EMBL" id="KL596725">
    <property type="protein sequence ID" value="KER27357.1"/>
    <property type="molecule type" value="Genomic_DNA"/>
</dbReference>
<gene>
    <name evidence="2" type="ORF">T265_05602</name>
</gene>
<organism evidence="2 3">
    <name type="scientific">Opisthorchis viverrini</name>
    <name type="common">Southeast Asian liver fluke</name>
    <dbReference type="NCBI Taxonomy" id="6198"/>
    <lineage>
        <taxon>Eukaryota</taxon>
        <taxon>Metazoa</taxon>
        <taxon>Spiralia</taxon>
        <taxon>Lophotrochozoa</taxon>
        <taxon>Platyhelminthes</taxon>
        <taxon>Trematoda</taxon>
        <taxon>Digenea</taxon>
        <taxon>Opisthorchiida</taxon>
        <taxon>Opisthorchiata</taxon>
        <taxon>Opisthorchiidae</taxon>
        <taxon>Opisthorchis</taxon>
    </lineage>
</organism>
<dbReference type="KEGG" id="ovi:T265_05602"/>
<dbReference type="AlphaFoldDB" id="A0A074ZNJ6"/>
<evidence type="ECO:0000313" key="3">
    <source>
        <dbReference type="Proteomes" id="UP000054324"/>
    </source>
</evidence>
<dbReference type="CTD" id="20319784"/>